<name>A0AAN7BEJ1_9PEZI</name>
<comment type="caution">
    <text evidence="2">The sequence shown here is derived from an EMBL/GenBank/DDBJ whole genome shotgun (WGS) entry which is preliminary data.</text>
</comment>
<feature type="region of interest" description="Disordered" evidence="1">
    <location>
        <begin position="19"/>
        <end position="47"/>
    </location>
</feature>
<feature type="region of interest" description="Disordered" evidence="1">
    <location>
        <begin position="246"/>
        <end position="266"/>
    </location>
</feature>
<reference evidence="2" key="2">
    <citation type="submission" date="2023-05" db="EMBL/GenBank/DDBJ databases">
        <authorList>
            <consortium name="Lawrence Berkeley National Laboratory"/>
            <person name="Steindorff A."/>
            <person name="Hensen N."/>
            <person name="Bonometti L."/>
            <person name="Westerberg I."/>
            <person name="Brannstrom I.O."/>
            <person name="Guillou S."/>
            <person name="Cros-Aarteil S."/>
            <person name="Calhoun S."/>
            <person name="Haridas S."/>
            <person name="Kuo A."/>
            <person name="Mondo S."/>
            <person name="Pangilinan J."/>
            <person name="Riley R."/>
            <person name="Labutti K."/>
            <person name="Andreopoulos B."/>
            <person name="Lipzen A."/>
            <person name="Chen C."/>
            <person name="Yanf M."/>
            <person name="Daum C."/>
            <person name="Ng V."/>
            <person name="Clum A."/>
            <person name="Ohm R."/>
            <person name="Martin F."/>
            <person name="Silar P."/>
            <person name="Natvig D."/>
            <person name="Lalanne C."/>
            <person name="Gautier V."/>
            <person name="Ament-Velasquez S.L."/>
            <person name="Kruys A."/>
            <person name="Hutchinson M.I."/>
            <person name="Powell A.J."/>
            <person name="Barry K."/>
            <person name="Miller A.N."/>
            <person name="Grigoriev I.V."/>
            <person name="Debuchy R."/>
            <person name="Gladieux P."/>
            <person name="Thoren M.H."/>
            <person name="Johannesson H."/>
        </authorList>
    </citation>
    <scope>NUCLEOTIDE SEQUENCE</scope>
    <source>
        <strain evidence="2">PSN293</strain>
    </source>
</reference>
<evidence type="ECO:0000256" key="1">
    <source>
        <dbReference type="SAM" id="MobiDB-lite"/>
    </source>
</evidence>
<sequence>MVQTSSLTSIDAISTPGSYYTASGSPVDTADTTITSSPGRSREKPPFRDAQLIPHELKQHCQINLEEELYLQAIQLFSGFLSDGNKITTARPLPPARIATPAQLALLNTLTIHPSFTSRAPERSHLHVAAHALAYLRGLLEIVGPVNANFRQAFAFSGTDRGSGRGKCYNTSSGEDSDSELVGNKYAKQQSIWRRASDFWSILGWAFQCASEHPQRWKSWKPWLSYMVEVLESDWDERVLLEAAEGERREQQGGSPPSEKGKAHPHPILRDSLIAGYLDDLRKQRKQVTKEVMRALMAFLDLDASADGVFYKEIFTGETTIGPRTNKRKRDQAVDIENDQFGDYLDRIDDFESEEENDASSTFPATSKPERGPFRRAAGGGGSSKRPIKKEAAPAFQLSESVAETIPLRLRIFRILSAIADSLPGKLCSVPEIYQMFSDRIRSLPLPTFKLFVGFHTTEMPDFCHVALIKVMADDLLPVGRPDPEKVDKETEAENGISLVLLVKCYLPFASNRVTVEDNARLSLVLESMLWHLYHKCEAEYSEGLRKAVEKGIKAREDKIRRKGSSSDGINNDKLAREVLERSTKSLRLLMDVWSAQG</sequence>
<dbReference type="EMBL" id="MU858055">
    <property type="protein sequence ID" value="KAK4218125.1"/>
    <property type="molecule type" value="Genomic_DNA"/>
</dbReference>
<dbReference type="AlphaFoldDB" id="A0AAN7BEJ1"/>
<gene>
    <name evidence="2" type="ORF">QBC37DRAFT_413331</name>
</gene>
<reference evidence="2" key="1">
    <citation type="journal article" date="2023" name="Mol. Phylogenet. Evol.">
        <title>Genome-scale phylogeny and comparative genomics of the fungal order Sordariales.</title>
        <authorList>
            <person name="Hensen N."/>
            <person name="Bonometti L."/>
            <person name="Westerberg I."/>
            <person name="Brannstrom I.O."/>
            <person name="Guillou S."/>
            <person name="Cros-Aarteil S."/>
            <person name="Calhoun S."/>
            <person name="Haridas S."/>
            <person name="Kuo A."/>
            <person name="Mondo S."/>
            <person name="Pangilinan J."/>
            <person name="Riley R."/>
            <person name="LaButti K."/>
            <person name="Andreopoulos B."/>
            <person name="Lipzen A."/>
            <person name="Chen C."/>
            <person name="Yan M."/>
            <person name="Daum C."/>
            <person name="Ng V."/>
            <person name="Clum A."/>
            <person name="Steindorff A."/>
            <person name="Ohm R.A."/>
            <person name="Martin F."/>
            <person name="Silar P."/>
            <person name="Natvig D.O."/>
            <person name="Lalanne C."/>
            <person name="Gautier V."/>
            <person name="Ament-Velasquez S.L."/>
            <person name="Kruys A."/>
            <person name="Hutchinson M.I."/>
            <person name="Powell A.J."/>
            <person name="Barry K."/>
            <person name="Miller A.N."/>
            <person name="Grigoriev I.V."/>
            <person name="Debuchy R."/>
            <person name="Gladieux P."/>
            <person name="Hiltunen Thoren M."/>
            <person name="Johannesson H."/>
        </authorList>
    </citation>
    <scope>NUCLEOTIDE SEQUENCE</scope>
    <source>
        <strain evidence="2">PSN293</strain>
    </source>
</reference>
<evidence type="ECO:0000313" key="2">
    <source>
        <dbReference type="EMBL" id="KAK4218125.1"/>
    </source>
</evidence>
<evidence type="ECO:0000313" key="3">
    <source>
        <dbReference type="Proteomes" id="UP001301769"/>
    </source>
</evidence>
<feature type="region of interest" description="Disordered" evidence="1">
    <location>
        <begin position="353"/>
        <end position="390"/>
    </location>
</feature>
<dbReference type="Proteomes" id="UP001301769">
    <property type="component" value="Unassembled WGS sequence"/>
</dbReference>
<keyword evidence="3" id="KW-1185">Reference proteome</keyword>
<organism evidence="2 3">
    <name type="scientific">Rhypophila decipiens</name>
    <dbReference type="NCBI Taxonomy" id="261697"/>
    <lineage>
        <taxon>Eukaryota</taxon>
        <taxon>Fungi</taxon>
        <taxon>Dikarya</taxon>
        <taxon>Ascomycota</taxon>
        <taxon>Pezizomycotina</taxon>
        <taxon>Sordariomycetes</taxon>
        <taxon>Sordariomycetidae</taxon>
        <taxon>Sordariales</taxon>
        <taxon>Naviculisporaceae</taxon>
        <taxon>Rhypophila</taxon>
    </lineage>
</organism>
<feature type="compositionally biased region" description="Polar residues" evidence="1">
    <location>
        <begin position="19"/>
        <end position="39"/>
    </location>
</feature>
<accession>A0AAN7BEJ1</accession>
<protein>
    <submittedName>
        <fullName evidence="2">Uncharacterized protein</fullName>
    </submittedName>
</protein>
<proteinExistence type="predicted"/>